<organism evidence="4 5">
    <name type="scientific">Hesseltinella vesiculosa</name>
    <dbReference type="NCBI Taxonomy" id="101127"/>
    <lineage>
        <taxon>Eukaryota</taxon>
        <taxon>Fungi</taxon>
        <taxon>Fungi incertae sedis</taxon>
        <taxon>Mucoromycota</taxon>
        <taxon>Mucoromycotina</taxon>
        <taxon>Mucoromycetes</taxon>
        <taxon>Mucorales</taxon>
        <taxon>Cunninghamellaceae</taxon>
        <taxon>Hesseltinella</taxon>
    </lineage>
</organism>
<dbReference type="InterPro" id="IPR050817">
    <property type="entry name" value="DjlA_DnaK_co-chaperone"/>
</dbReference>
<keyword evidence="2" id="KW-0472">Membrane</keyword>
<gene>
    <name evidence="4" type="ORF">DM01DRAFT_1333563</name>
</gene>
<keyword evidence="2" id="KW-1133">Transmembrane helix</keyword>
<evidence type="ECO:0000256" key="1">
    <source>
        <dbReference type="SAM" id="MobiDB-lite"/>
    </source>
</evidence>
<dbReference type="SMART" id="SM00271">
    <property type="entry name" value="DnaJ"/>
    <property type="match status" value="1"/>
</dbReference>
<dbReference type="PROSITE" id="PS50076">
    <property type="entry name" value="DNAJ_2"/>
    <property type="match status" value="1"/>
</dbReference>
<accession>A0A1X2GQ73</accession>
<reference evidence="4 5" key="1">
    <citation type="submission" date="2016-07" db="EMBL/GenBank/DDBJ databases">
        <title>Pervasive Adenine N6-methylation of Active Genes in Fungi.</title>
        <authorList>
            <consortium name="DOE Joint Genome Institute"/>
            <person name="Mondo S.J."/>
            <person name="Dannebaum R.O."/>
            <person name="Kuo R.C."/>
            <person name="Labutti K."/>
            <person name="Haridas S."/>
            <person name="Kuo A."/>
            <person name="Salamov A."/>
            <person name="Ahrendt S.R."/>
            <person name="Lipzen A."/>
            <person name="Sullivan W."/>
            <person name="Andreopoulos W.B."/>
            <person name="Clum A."/>
            <person name="Lindquist E."/>
            <person name="Daum C."/>
            <person name="Ramamoorthy G.K."/>
            <person name="Gryganskyi A."/>
            <person name="Culley D."/>
            <person name="Magnuson J.K."/>
            <person name="James T.Y."/>
            <person name="O'Malley M.A."/>
            <person name="Stajich J.E."/>
            <person name="Spatafora J.W."/>
            <person name="Visel A."/>
            <person name="Grigoriev I.V."/>
        </authorList>
    </citation>
    <scope>NUCLEOTIDE SEQUENCE [LARGE SCALE GENOMIC DNA]</scope>
    <source>
        <strain evidence="4 5">NRRL 3301</strain>
    </source>
</reference>
<dbReference type="Proteomes" id="UP000242146">
    <property type="component" value="Unassembled WGS sequence"/>
</dbReference>
<evidence type="ECO:0000313" key="5">
    <source>
        <dbReference type="Proteomes" id="UP000242146"/>
    </source>
</evidence>
<dbReference type="Pfam" id="PF00226">
    <property type="entry name" value="DnaJ"/>
    <property type="match status" value="1"/>
</dbReference>
<dbReference type="STRING" id="101127.A0A1X2GQ73"/>
<protein>
    <recommendedName>
        <fullName evidence="3">J domain-containing protein</fullName>
    </recommendedName>
</protein>
<keyword evidence="5" id="KW-1185">Reference proteome</keyword>
<dbReference type="SUPFAM" id="SSF46565">
    <property type="entry name" value="Chaperone J-domain"/>
    <property type="match status" value="1"/>
</dbReference>
<dbReference type="AlphaFoldDB" id="A0A1X2GQ73"/>
<comment type="caution">
    <text evidence="4">The sequence shown here is derived from an EMBL/GenBank/DDBJ whole genome shotgun (WGS) entry which is preliminary data.</text>
</comment>
<dbReference type="InterPro" id="IPR001623">
    <property type="entry name" value="DnaJ_domain"/>
</dbReference>
<evidence type="ECO:0000256" key="2">
    <source>
        <dbReference type="SAM" id="Phobius"/>
    </source>
</evidence>
<dbReference type="PRINTS" id="PR00625">
    <property type="entry name" value="JDOMAIN"/>
</dbReference>
<evidence type="ECO:0000313" key="4">
    <source>
        <dbReference type="EMBL" id="ORX58963.1"/>
    </source>
</evidence>
<proteinExistence type="predicted"/>
<dbReference type="Gene3D" id="1.10.287.110">
    <property type="entry name" value="DnaJ domain"/>
    <property type="match status" value="1"/>
</dbReference>
<evidence type="ECO:0000259" key="3">
    <source>
        <dbReference type="PROSITE" id="PS50076"/>
    </source>
</evidence>
<sequence>MKNPYQVLGIGRYASQKEIKKQYLSLVKRHHPDVIGHQQQQTTKYSIADINRAYELLTKHKNQVQQMDRPSPFYEHTEKDTKRYTHYSLLAGLALMASVVAYIVYEPSGDPDLAYSDHRPTNSSAQTFREWRKTH</sequence>
<feature type="domain" description="J" evidence="3">
    <location>
        <begin position="3"/>
        <end position="71"/>
    </location>
</feature>
<dbReference type="CDD" id="cd06257">
    <property type="entry name" value="DnaJ"/>
    <property type="match status" value="1"/>
</dbReference>
<dbReference type="EMBL" id="MCGT01000006">
    <property type="protein sequence ID" value="ORX58963.1"/>
    <property type="molecule type" value="Genomic_DNA"/>
</dbReference>
<dbReference type="InterPro" id="IPR036869">
    <property type="entry name" value="J_dom_sf"/>
</dbReference>
<feature type="region of interest" description="Disordered" evidence="1">
    <location>
        <begin position="112"/>
        <end position="135"/>
    </location>
</feature>
<keyword evidence="2" id="KW-0812">Transmembrane</keyword>
<dbReference type="OrthoDB" id="445556at2759"/>
<dbReference type="PANTHER" id="PTHR24074">
    <property type="entry name" value="CO-CHAPERONE PROTEIN DJLA"/>
    <property type="match status" value="1"/>
</dbReference>
<feature type="transmembrane region" description="Helical" evidence="2">
    <location>
        <begin position="87"/>
        <end position="105"/>
    </location>
</feature>
<name>A0A1X2GQ73_9FUNG</name>